<dbReference type="GO" id="GO:0071111">
    <property type="term" value="F:cyclic-guanylate-specific phosphodiesterase activity"/>
    <property type="evidence" value="ECO:0007669"/>
    <property type="project" value="InterPro"/>
</dbReference>
<accession>A0A6A1R503</accession>
<sequence>MATQLADFTQNQVLSDLSQWSQQGLPLVPVAINAAPVEFLPDDYAERLLSRMARYNVAPHWIEVEITEHMLANRGAAFVVRAAQQLKAAGVRIALDDFGTGHSSFTHLRDSPVHALKIDCEFVHRMEQESTIYAIVQAIAQLGPNLGLDVMAEGVETATHRRMLLEAGCTIGQGFLYSEALCSKEAAERMRRTPAVI</sequence>
<dbReference type="PANTHER" id="PTHR33121:SF70">
    <property type="entry name" value="SIGNALING PROTEIN YKOW"/>
    <property type="match status" value="1"/>
</dbReference>
<dbReference type="SUPFAM" id="SSF141868">
    <property type="entry name" value="EAL domain-like"/>
    <property type="match status" value="1"/>
</dbReference>
<dbReference type="Pfam" id="PF00563">
    <property type="entry name" value="EAL"/>
    <property type="match status" value="1"/>
</dbReference>
<comment type="caution">
    <text evidence="2">The sequence shown here is derived from an EMBL/GenBank/DDBJ whole genome shotgun (WGS) entry which is preliminary data.</text>
</comment>
<gene>
    <name evidence="2" type="ORF">F7P80_06935</name>
</gene>
<evidence type="ECO:0000259" key="1">
    <source>
        <dbReference type="PROSITE" id="PS50883"/>
    </source>
</evidence>
<protein>
    <submittedName>
        <fullName evidence="2">EAL domain-containing protein</fullName>
    </submittedName>
</protein>
<proteinExistence type="predicted"/>
<name>A0A6A1R503_9BURK</name>
<feature type="domain" description="EAL" evidence="1">
    <location>
        <begin position="1"/>
        <end position="194"/>
    </location>
</feature>
<dbReference type="Gene3D" id="3.20.20.450">
    <property type="entry name" value="EAL domain"/>
    <property type="match status" value="1"/>
</dbReference>
<evidence type="ECO:0000313" key="2">
    <source>
        <dbReference type="EMBL" id="KAB0587492.1"/>
    </source>
</evidence>
<dbReference type="SMART" id="SM00052">
    <property type="entry name" value="EAL"/>
    <property type="match status" value="1"/>
</dbReference>
<dbReference type="CDD" id="cd01948">
    <property type="entry name" value="EAL"/>
    <property type="match status" value="1"/>
</dbReference>
<dbReference type="AlphaFoldDB" id="A0A6A1R503"/>
<organism evidence="2">
    <name type="scientific">Comamonas kerstersii</name>
    <dbReference type="NCBI Taxonomy" id="225992"/>
    <lineage>
        <taxon>Bacteria</taxon>
        <taxon>Pseudomonadati</taxon>
        <taxon>Pseudomonadota</taxon>
        <taxon>Betaproteobacteria</taxon>
        <taxon>Burkholderiales</taxon>
        <taxon>Comamonadaceae</taxon>
        <taxon>Comamonas</taxon>
    </lineage>
</organism>
<dbReference type="InterPro" id="IPR001633">
    <property type="entry name" value="EAL_dom"/>
</dbReference>
<dbReference type="InterPro" id="IPR035919">
    <property type="entry name" value="EAL_sf"/>
</dbReference>
<dbReference type="EMBL" id="VZOT01000003">
    <property type="protein sequence ID" value="KAB0587492.1"/>
    <property type="molecule type" value="Genomic_DNA"/>
</dbReference>
<dbReference type="PANTHER" id="PTHR33121">
    <property type="entry name" value="CYCLIC DI-GMP PHOSPHODIESTERASE PDEF"/>
    <property type="match status" value="1"/>
</dbReference>
<dbReference type="InterPro" id="IPR050706">
    <property type="entry name" value="Cyclic-di-GMP_PDE-like"/>
</dbReference>
<reference evidence="2" key="1">
    <citation type="submission" date="2019-09" db="EMBL/GenBank/DDBJ databases">
        <title>Draft genome sequences of 48 bacterial type strains from the CCUG.</title>
        <authorList>
            <person name="Tunovic T."/>
            <person name="Pineiro-Iglesias B."/>
            <person name="Unosson C."/>
            <person name="Inganas E."/>
            <person name="Ohlen M."/>
            <person name="Cardew S."/>
            <person name="Jensie-Markopoulos S."/>
            <person name="Salva-Serra F."/>
            <person name="Jaen-Luchoro D."/>
            <person name="Karlsson R."/>
            <person name="Svensson-Stadler L."/>
            <person name="Chun J."/>
            <person name="Moore E."/>
        </authorList>
    </citation>
    <scope>NUCLEOTIDE SEQUENCE</scope>
    <source>
        <strain evidence="2">CCUG 15333</strain>
    </source>
</reference>
<dbReference type="PROSITE" id="PS50883">
    <property type="entry name" value="EAL"/>
    <property type="match status" value="1"/>
</dbReference>